<dbReference type="SUPFAM" id="SSF51905">
    <property type="entry name" value="FAD/NAD(P)-binding domain"/>
    <property type="match status" value="1"/>
</dbReference>
<keyword evidence="1" id="KW-0560">Oxidoreductase</keyword>
<dbReference type="RefSeq" id="WP_176762444.1">
    <property type="nucleotide sequence ID" value="NZ_FNCS01000001.1"/>
</dbReference>
<proteinExistence type="predicted"/>
<dbReference type="AlphaFoldDB" id="A0A1G7RVS5"/>
<reference evidence="3 4" key="1">
    <citation type="submission" date="2016-10" db="EMBL/GenBank/DDBJ databases">
        <authorList>
            <person name="de Groot N.N."/>
        </authorList>
    </citation>
    <scope>NUCLEOTIDE SEQUENCE [LARGE SCALE GENOMIC DNA]</scope>
    <source>
        <strain evidence="3 4">CGMCC 1.10267</strain>
    </source>
</reference>
<name>A0A1G7RVS5_9HYPH</name>
<dbReference type="Pfam" id="PF01266">
    <property type="entry name" value="DAO"/>
    <property type="match status" value="1"/>
</dbReference>
<evidence type="ECO:0000259" key="2">
    <source>
        <dbReference type="Pfam" id="PF01266"/>
    </source>
</evidence>
<protein>
    <submittedName>
        <fullName evidence="3">FAD dependent oxidoreductase</fullName>
    </submittedName>
</protein>
<feature type="domain" description="FAD dependent oxidoreductase" evidence="2">
    <location>
        <begin position="17"/>
        <end position="107"/>
    </location>
</feature>
<dbReference type="InterPro" id="IPR006076">
    <property type="entry name" value="FAD-dep_OxRdtase"/>
</dbReference>
<dbReference type="InterPro" id="IPR036188">
    <property type="entry name" value="FAD/NAD-bd_sf"/>
</dbReference>
<accession>A0A1G7RVS5</accession>
<gene>
    <name evidence="3" type="ORF">SAMN04487974_101158</name>
</gene>
<dbReference type="EMBL" id="FNCS01000001">
    <property type="protein sequence ID" value="SDG14927.1"/>
    <property type="molecule type" value="Genomic_DNA"/>
</dbReference>
<dbReference type="STRING" id="440168.SAMN04487974_101158"/>
<evidence type="ECO:0000313" key="3">
    <source>
        <dbReference type="EMBL" id="SDG14927.1"/>
    </source>
</evidence>
<dbReference type="GO" id="GO:0016491">
    <property type="term" value="F:oxidoreductase activity"/>
    <property type="evidence" value="ECO:0007669"/>
    <property type="project" value="UniProtKB-KW"/>
</dbReference>
<dbReference type="Gene3D" id="3.50.50.60">
    <property type="entry name" value="FAD/NAD(P)-binding domain"/>
    <property type="match status" value="1"/>
</dbReference>
<keyword evidence="4" id="KW-1185">Reference proteome</keyword>
<sequence length="212" mass="23274">MFVDARRLDSGLHITSDVCIVGAGAAGITLALELAKHSIDVTLLEGGGMGADPATQQLYAGESIGITHDRPEDSRSRYLGGSTNCWGGWCRPLDDFDFTERAWIPDSGWPISKSDLAPFYARSHDLLQLGPPDYSTQFWRERMDARGAELMDLAGATIQNVLNQLSPPTRFGRAYRDQLETAQNIKVYLFANAAEIQTTHSGTEVSSILVRR</sequence>
<evidence type="ECO:0000313" key="4">
    <source>
        <dbReference type="Proteomes" id="UP000199495"/>
    </source>
</evidence>
<dbReference type="Proteomes" id="UP000199495">
    <property type="component" value="Unassembled WGS sequence"/>
</dbReference>
<evidence type="ECO:0000256" key="1">
    <source>
        <dbReference type="ARBA" id="ARBA00023002"/>
    </source>
</evidence>
<organism evidence="3 4">
    <name type="scientific">Pelagibacterium luteolum</name>
    <dbReference type="NCBI Taxonomy" id="440168"/>
    <lineage>
        <taxon>Bacteria</taxon>
        <taxon>Pseudomonadati</taxon>
        <taxon>Pseudomonadota</taxon>
        <taxon>Alphaproteobacteria</taxon>
        <taxon>Hyphomicrobiales</taxon>
        <taxon>Devosiaceae</taxon>
        <taxon>Pelagibacterium</taxon>
    </lineage>
</organism>